<organism evidence="7 8">
    <name type="scientific">Bombus vosnesenskii</name>
    <dbReference type="NCBI Taxonomy" id="207650"/>
    <lineage>
        <taxon>Eukaryota</taxon>
        <taxon>Metazoa</taxon>
        <taxon>Ecdysozoa</taxon>
        <taxon>Arthropoda</taxon>
        <taxon>Hexapoda</taxon>
        <taxon>Insecta</taxon>
        <taxon>Pterygota</taxon>
        <taxon>Neoptera</taxon>
        <taxon>Endopterygota</taxon>
        <taxon>Hymenoptera</taxon>
        <taxon>Apocrita</taxon>
        <taxon>Aculeata</taxon>
        <taxon>Apoidea</taxon>
        <taxon>Anthophila</taxon>
        <taxon>Apidae</taxon>
        <taxon>Bombus</taxon>
        <taxon>Pyrobombus</taxon>
    </lineage>
</organism>
<keyword evidence="7" id="KW-1185">Reference proteome</keyword>
<comment type="cofactor">
    <cofactor evidence="5">
        <name>Fe(2+)</name>
        <dbReference type="ChEBI" id="CHEBI:29033"/>
    </cofactor>
    <text evidence="5">Binds 1 Fe(2+) ion per subunit.</text>
</comment>
<dbReference type="SUPFAM" id="SSF51197">
    <property type="entry name" value="Clavaminate synthase-like"/>
    <property type="match status" value="1"/>
</dbReference>
<sequence length="308" mass="35997">MFKDSFKYYKSRKPCPDLKDVIDLNNPDYNKVTDFRKRLLDEQCEYELGLRPVKDWEVFELRNIPGLIFIKNPFTTYGQRYWIIKCLKEYSREPHKLNLDAHNVLNKDENWWDICFGNSDKGKELLPKLRWATFGYHHNWDTKLYSETSRTKMPTEMSLLTSFLAQTLDFKDFKAEAAIINYYRMNSTLAGHTDHSEVNVEAPLFSISFGQTAIFLIGGLTQEDAANAMFLRSGDIIVMSGKSRLRYHGVPKILPTIDAPWDDIEMNDNNQHCTWNESDWIKAKTYISEARINMNVRQVLKPGQLSLL</sequence>
<feature type="binding site" evidence="5">
    <location>
        <position position="192"/>
    </location>
    <ligand>
        <name>Fe cation</name>
        <dbReference type="ChEBI" id="CHEBI:24875"/>
        <note>catalytic</note>
    </ligand>
</feature>
<dbReference type="InterPro" id="IPR004574">
    <property type="entry name" value="Alkb"/>
</dbReference>
<protein>
    <submittedName>
        <fullName evidence="8">Nucleic acid dioxygenase ALKBH1</fullName>
    </submittedName>
</protein>
<accession>A0A6J3KFE8</accession>
<dbReference type="PANTHER" id="PTHR16557:SF2">
    <property type="entry name" value="NUCLEIC ACID DIOXYGENASE ALKBH1"/>
    <property type="match status" value="1"/>
</dbReference>
<evidence type="ECO:0000256" key="3">
    <source>
        <dbReference type="ARBA" id="ARBA00023002"/>
    </source>
</evidence>
<dbReference type="Pfam" id="PF13532">
    <property type="entry name" value="2OG-FeII_Oxy_2"/>
    <property type="match status" value="1"/>
</dbReference>
<dbReference type="InterPro" id="IPR005123">
    <property type="entry name" value="Oxoglu/Fe-dep_dioxygenase_dom"/>
</dbReference>
<dbReference type="GO" id="GO:0035513">
    <property type="term" value="P:oxidative RNA demethylation"/>
    <property type="evidence" value="ECO:0007669"/>
    <property type="project" value="TreeGrafter"/>
</dbReference>
<dbReference type="GeneID" id="117234187"/>
<evidence type="ECO:0000256" key="4">
    <source>
        <dbReference type="ARBA" id="ARBA00023004"/>
    </source>
</evidence>
<evidence type="ECO:0000256" key="1">
    <source>
        <dbReference type="ARBA" id="ARBA00022723"/>
    </source>
</evidence>
<proteinExistence type="predicted"/>
<evidence type="ECO:0000256" key="2">
    <source>
        <dbReference type="ARBA" id="ARBA00022964"/>
    </source>
</evidence>
<dbReference type="PROSITE" id="PS51471">
    <property type="entry name" value="FE2OG_OXY"/>
    <property type="match status" value="1"/>
</dbReference>
<dbReference type="Gene3D" id="2.60.120.590">
    <property type="entry name" value="Alpha-ketoglutarate-dependent dioxygenase AlkB-like"/>
    <property type="match status" value="1"/>
</dbReference>
<keyword evidence="4 5" id="KW-0408">Iron</keyword>
<gene>
    <name evidence="8" type="primary">LOC117234187</name>
</gene>
<evidence type="ECO:0000259" key="6">
    <source>
        <dbReference type="PROSITE" id="PS51471"/>
    </source>
</evidence>
<dbReference type="GO" id="GO:0005634">
    <property type="term" value="C:nucleus"/>
    <property type="evidence" value="ECO:0007669"/>
    <property type="project" value="TreeGrafter"/>
</dbReference>
<dbReference type="GO" id="GO:0035515">
    <property type="term" value="F:oxidative RNA demethylase activity"/>
    <property type="evidence" value="ECO:0007669"/>
    <property type="project" value="TreeGrafter"/>
</dbReference>
<keyword evidence="2 8" id="KW-0223">Dioxygenase</keyword>
<evidence type="ECO:0000313" key="7">
    <source>
        <dbReference type="Proteomes" id="UP000504631"/>
    </source>
</evidence>
<feature type="binding site" evidence="5">
    <location>
        <position position="248"/>
    </location>
    <ligand>
        <name>Fe cation</name>
        <dbReference type="ChEBI" id="CHEBI:24875"/>
        <note>catalytic</note>
    </ligand>
</feature>
<dbReference type="RefSeq" id="XP_033351061.1">
    <property type="nucleotide sequence ID" value="XM_033495170.1"/>
</dbReference>
<dbReference type="InterPro" id="IPR037151">
    <property type="entry name" value="AlkB-like_sf"/>
</dbReference>
<dbReference type="KEGG" id="bvk:117234187"/>
<evidence type="ECO:0000313" key="8">
    <source>
        <dbReference type="RefSeq" id="XP_033351061.1"/>
    </source>
</evidence>
<keyword evidence="3" id="KW-0560">Oxidoreductase</keyword>
<keyword evidence="1 5" id="KW-0479">Metal-binding</keyword>
<dbReference type="Proteomes" id="UP000504631">
    <property type="component" value="Unplaced"/>
</dbReference>
<feature type="binding site" evidence="5">
    <location>
        <position position="194"/>
    </location>
    <ligand>
        <name>Fe cation</name>
        <dbReference type="ChEBI" id="CHEBI:24875"/>
        <note>catalytic</note>
    </ligand>
</feature>
<dbReference type="CTD" id="2768870"/>
<dbReference type="GO" id="GO:0035516">
    <property type="term" value="F:broad specificity oxidative DNA demethylase activity"/>
    <property type="evidence" value="ECO:0007669"/>
    <property type="project" value="TreeGrafter"/>
</dbReference>
<evidence type="ECO:0000256" key="5">
    <source>
        <dbReference type="PIRSR" id="PIRSR604574-2"/>
    </source>
</evidence>
<dbReference type="GO" id="GO:0008198">
    <property type="term" value="F:ferrous iron binding"/>
    <property type="evidence" value="ECO:0007669"/>
    <property type="project" value="TreeGrafter"/>
</dbReference>
<name>A0A6J3KFE8_9HYME</name>
<dbReference type="InterPro" id="IPR027450">
    <property type="entry name" value="AlkB-like"/>
</dbReference>
<dbReference type="AlphaFoldDB" id="A0A6J3KFE8"/>
<reference evidence="8" key="1">
    <citation type="submission" date="2025-08" db="UniProtKB">
        <authorList>
            <consortium name="RefSeq"/>
        </authorList>
    </citation>
    <scope>IDENTIFICATION</scope>
    <source>
        <tissue evidence="8">Muscle</tissue>
    </source>
</reference>
<feature type="domain" description="Fe2OG dioxygenase" evidence="6">
    <location>
        <begin position="174"/>
        <end position="300"/>
    </location>
</feature>
<dbReference type="GO" id="GO:0005737">
    <property type="term" value="C:cytoplasm"/>
    <property type="evidence" value="ECO:0007669"/>
    <property type="project" value="TreeGrafter"/>
</dbReference>
<dbReference type="PANTHER" id="PTHR16557">
    <property type="entry name" value="ALKYLATED DNA REPAIR PROTEIN ALKB-RELATED"/>
    <property type="match status" value="1"/>
</dbReference>